<proteinExistence type="predicted"/>
<dbReference type="Proteomes" id="UP000521943">
    <property type="component" value="Unassembled WGS sequence"/>
</dbReference>
<dbReference type="AlphaFoldDB" id="A0A8H6LVJ6"/>
<keyword evidence="2" id="KW-1185">Reference proteome</keyword>
<protein>
    <submittedName>
        <fullName evidence="1">Uncharacterized protein</fullName>
    </submittedName>
</protein>
<reference evidence="1 2" key="1">
    <citation type="submission" date="2020-07" db="EMBL/GenBank/DDBJ databases">
        <title>Comparative genomics of pyrophilous fungi reveals a link between fire events and developmental genes.</title>
        <authorList>
            <consortium name="DOE Joint Genome Institute"/>
            <person name="Steindorff A.S."/>
            <person name="Carver A."/>
            <person name="Calhoun S."/>
            <person name="Stillman K."/>
            <person name="Liu H."/>
            <person name="Lipzen A."/>
            <person name="Pangilinan J."/>
            <person name="Labutti K."/>
            <person name="Bruns T.D."/>
            <person name="Grigoriev I.V."/>
        </authorList>
    </citation>
    <scope>NUCLEOTIDE SEQUENCE [LARGE SCALE GENOMIC DNA]</scope>
    <source>
        <strain evidence="1 2">CBS 144469</strain>
    </source>
</reference>
<dbReference type="OrthoDB" id="3067340at2759"/>
<sequence>MVAFSVTNKENLHNCKRTVRSRVENLLSTFGLDYGETMKAMREHNAIISGSSALTVLFTDGFQPGDVDFYVGREGMAGFLAWLEANTEYRTVIRNTLVDPNDWYSPGRHGIHDVKWLEDNATGMKMNVVTTQDPCPVSVIFQFYTTLSMNVISWAGVGCAYPSLTTKRLGVLVGKELKENTRVQGRVKKATERGFTIASSWDEDMVVKALGPHECDSGRVCPRGVRNLRSNRGLLWMTLDRWEEGEMQRVMPNVSWMMMDGRTCGDEIAPVRRSTRAQRAREQDV</sequence>
<name>A0A8H6LVJ6_9AGAR</name>
<gene>
    <name evidence="1" type="ORF">DFP72DRAFT_829979</name>
</gene>
<dbReference type="EMBL" id="JACGCI010000173">
    <property type="protein sequence ID" value="KAF6742746.1"/>
    <property type="molecule type" value="Genomic_DNA"/>
</dbReference>
<evidence type="ECO:0000313" key="2">
    <source>
        <dbReference type="Proteomes" id="UP000521943"/>
    </source>
</evidence>
<organism evidence="1 2">
    <name type="scientific">Ephemerocybe angulata</name>
    <dbReference type="NCBI Taxonomy" id="980116"/>
    <lineage>
        <taxon>Eukaryota</taxon>
        <taxon>Fungi</taxon>
        <taxon>Dikarya</taxon>
        <taxon>Basidiomycota</taxon>
        <taxon>Agaricomycotina</taxon>
        <taxon>Agaricomycetes</taxon>
        <taxon>Agaricomycetidae</taxon>
        <taxon>Agaricales</taxon>
        <taxon>Agaricineae</taxon>
        <taxon>Psathyrellaceae</taxon>
        <taxon>Ephemerocybe</taxon>
    </lineage>
</organism>
<comment type="caution">
    <text evidence="1">The sequence shown here is derived from an EMBL/GenBank/DDBJ whole genome shotgun (WGS) entry which is preliminary data.</text>
</comment>
<accession>A0A8H6LVJ6</accession>
<evidence type="ECO:0000313" key="1">
    <source>
        <dbReference type="EMBL" id="KAF6742746.1"/>
    </source>
</evidence>